<keyword evidence="1" id="KW-0732">Signal</keyword>
<feature type="domain" description="Ig-like" evidence="6">
    <location>
        <begin position="3"/>
        <end position="90"/>
    </location>
</feature>
<dbReference type="Pfam" id="PF07686">
    <property type="entry name" value="V-set"/>
    <property type="match status" value="1"/>
</dbReference>
<evidence type="ECO:0000256" key="2">
    <source>
        <dbReference type="ARBA" id="ARBA00023157"/>
    </source>
</evidence>
<accession>A0A663MUQ6</accession>
<name>A0A663MUQ6_ATHCN</name>
<feature type="domain" description="Ig-like" evidence="6">
    <location>
        <begin position="119"/>
        <end position="221"/>
    </location>
</feature>
<evidence type="ECO:0000313" key="7">
    <source>
        <dbReference type="Ensembl" id="ENSACUP00000015188.1"/>
    </source>
</evidence>
<dbReference type="InterPro" id="IPR013106">
    <property type="entry name" value="Ig_V-set"/>
</dbReference>
<dbReference type="InterPro" id="IPR003597">
    <property type="entry name" value="Ig_C1-set"/>
</dbReference>
<dbReference type="SMART" id="SM00409">
    <property type="entry name" value="IG"/>
    <property type="match status" value="2"/>
</dbReference>
<feature type="domain" description="Ig-like" evidence="6">
    <location>
        <begin position="222"/>
        <end position="326"/>
    </location>
</feature>
<dbReference type="Proteomes" id="UP000472269">
    <property type="component" value="Unplaced"/>
</dbReference>
<dbReference type="Pfam" id="PF07654">
    <property type="entry name" value="C1-set"/>
    <property type="match status" value="2"/>
</dbReference>
<feature type="region of interest" description="Disordered" evidence="5">
    <location>
        <begin position="421"/>
        <end position="441"/>
    </location>
</feature>
<dbReference type="PROSITE" id="PS50835">
    <property type="entry name" value="IG_LIKE"/>
    <property type="match status" value="3"/>
</dbReference>
<protein>
    <recommendedName>
        <fullName evidence="6">Ig-like domain-containing protein</fullName>
    </recommendedName>
</protein>
<keyword evidence="4" id="KW-0393">Immunoglobulin domain</keyword>
<keyword evidence="3" id="KW-0325">Glycoprotein</keyword>
<dbReference type="SMART" id="SM00407">
    <property type="entry name" value="IGc1"/>
    <property type="match status" value="2"/>
</dbReference>
<evidence type="ECO:0000313" key="8">
    <source>
        <dbReference type="Proteomes" id="UP000472269"/>
    </source>
</evidence>
<reference evidence="7" key="1">
    <citation type="submission" date="2025-08" db="UniProtKB">
        <authorList>
            <consortium name="Ensembl"/>
        </authorList>
    </citation>
    <scope>IDENTIFICATION</scope>
</reference>
<sequence>CYPQGDFKLHQPQDEVLVTAGDTLTLTCTVSVDSLLGPVKWLKGWGSSNETVYEQTGTFPRVTRVVSASDADFSIRISDVRPEDAGTYYCVKFSKSLGGEEVFRHGKGTEVSVHALPTPPVVSGPNHRAGPGQSVSFTCTAGGFFPRDISVKWFKDNTTISAQQPQITPGRTRSSYNVSSNVTMTLQEDDVRARLVCEVQHSTLPAPLRGHYQLSRALRVSPHVRVVPDLLSPVGVNKTLNFTCHVEGFYPGEVAVTWLENGTEIKVENVSQLRKNPRGLFGLRSLVEVQATEERNGSVFTCRVVHDAQPWGSLGIRTAPDPQNLAKGKAGAQALPISPPVPLPPAVIPHPNVWLLVRLSKRVGAGSPACGDGAGPVRTRPAGCCCEDLVLHLNVPGCSIAGEEATVHSVISGVPPFRLHEPEKSSEATTQVCHSAPRAGGGSGGCWFLQETSPCLRWRVVAPP</sequence>
<dbReference type="PANTHER" id="PTHR19971">
    <property type="entry name" value="SIGNAL-REGULATORY PROTEIN BETA"/>
    <property type="match status" value="1"/>
</dbReference>
<dbReference type="SUPFAM" id="SSF48726">
    <property type="entry name" value="Immunoglobulin"/>
    <property type="match status" value="3"/>
</dbReference>
<dbReference type="InterPro" id="IPR003599">
    <property type="entry name" value="Ig_sub"/>
</dbReference>
<organism evidence="7 8">
    <name type="scientific">Athene cunicularia</name>
    <name type="common">Burrowing owl</name>
    <name type="synonym">Speotyto cunicularia</name>
    <dbReference type="NCBI Taxonomy" id="194338"/>
    <lineage>
        <taxon>Eukaryota</taxon>
        <taxon>Metazoa</taxon>
        <taxon>Chordata</taxon>
        <taxon>Craniata</taxon>
        <taxon>Vertebrata</taxon>
        <taxon>Euteleostomi</taxon>
        <taxon>Archelosauria</taxon>
        <taxon>Archosauria</taxon>
        <taxon>Dinosauria</taxon>
        <taxon>Saurischia</taxon>
        <taxon>Theropoda</taxon>
        <taxon>Coelurosauria</taxon>
        <taxon>Aves</taxon>
        <taxon>Neognathae</taxon>
        <taxon>Neoaves</taxon>
        <taxon>Telluraves</taxon>
        <taxon>Strigiformes</taxon>
        <taxon>Strigidae</taxon>
        <taxon>Athene</taxon>
    </lineage>
</organism>
<dbReference type="FunFam" id="2.60.40.10:FF:000295">
    <property type="entry name" value="Tyrosine-protein phosphatase non-receptor type substrate 1"/>
    <property type="match status" value="1"/>
</dbReference>
<evidence type="ECO:0000259" key="6">
    <source>
        <dbReference type="PROSITE" id="PS50835"/>
    </source>
</evidence>
<keyword evidence="8" id="KW-1185">Reference proteome</keyword>
<dbReference type="InterPro" id="IPR003006">
    <property type="entry name" value="Ig/MHC_CS"/>
</dbReference>
<dbReference type="Ensembl" id="ENSACUT00000016211.1">
    <property type="protein sequence ID" value="ENSACUP00000015188.1"/>
    <property type="gene ID" value="ENSACUG00000010219.1"/>
</dbReference>
<dbReference type="OMA" id="CITRNES"/>
<dbReference type="InterPro" id="IPR051755">
    <property type="entry name" value="Ig-like_CS_Receptor"/>
</dbReference>
<reference evidence="7" key="2">
    <citation type="submission" date="2025-09" db="UniProtKB">
        <authorList>
            <consortium name="Ensembl"/>
        </authorList>
    </citation>
    <scope>IDENTIFICATION</scope>
</reference>
<evidence type="ECO:0000256" key="1">
    <source>
        <dbReference type="ARBA" id="ARBA00022729"/>
    </source>
</evidence>
<dbReference type="InterPro" id="IPR036179">
    <property type="entry name" value="Ig-like_dom_sf"/>
</dbReference>
<dbReference type="InterPro" id="IPR007110">
    <property type="entry name" value="Ig-like_dom"/>
</dbReference>
<dbReference type="Gene3D" id="2.60.40.10">
    <property type="entry name" value="Immunoglobulins"/>
    <property type="match status" value="3"/>
</dbReference>
<evidence type="ECO:0000256" key="4">
    <source>
        <dbReference type="ARBA" id="ARBA00023319"/>
    </source>
</evidence>
<evidence type="ECO:0000256" key="5">
    <source>
        <dbReference type="SAM" id="MobiDB-lite"/>
    </source>
</evidence>
<proteinExistence type="predicted"/>
<dbReference type="PROSITE" id="PS00290">
    <property type="entry name" value="IG_MHC"/>
    <property type="match status" value="1"/>
</dbReference>
<dbReference type="SMART" id="SM00406">
    <property type="entry name" value="IGv"/>
    <property type="match status" value="1"/>
</dbReference>
<keyword evidence="2" id="KW-1015">Disulfide bond</keyword>
<dbReference type="InterPro" id="IPR013783">
    <property type="entry name" value="Ig-like_fold"/>
</dbReference>
<evidence type="ECO:0000256" key="3">
    <source>
        <dbReference type="ARBA" id="ARBA00023180"/>
    </source>
</evidence>
<dbReference type="AlphaFoldDB" id="A0A663MUQ6"/>